<dbReference type="InterPro" id="IPR049704">
    <property type="entry name" value="Aminotrans_3_PPA_site"/>
</dbReference>
<dbReference type="Proteomes" id="UP000481876">
    <property type="component" value="Unassembled WGS sequence"/>
</dbReference>
<organism evidence="7 8">
    <name type="scientific">Brucella anthropi</name>
    <name type="common">Ochrobactrum anthropi</name>
    <dbReference type="NCBI Taxonomy" id="529"/>
    <lineage>
        <taxon>Bacteria</taxon>
        <taxon>Pseudomonadati</taxon>
        <taxon>Pseudomonadota</taxon>
        <taxon>Alphaproteobacteria</taxon>
        <taxon>Hyphomicrobiales</taxon>
        <taxon>Brucellaceae</taxon>
        <taxon>Brucella/Ochrobactrum group</taxon>
        <taxon>Brucella</taxon>
    </lineage>
</organism>
<dbReference type="AlphaFoldDB" id="A0A6L3Z113"/>
<dbReference type="FunFam" id="3.40.640.10:FF:000014">
    <property type="entry name" value="Adenosylmethionine-8-amino-7-oxononanoate aminotransferase, probable"/>
    <property type="match status" value="1"/>
</dbReference>
<dbReference type="GO" id="GO:0009448">
    <property type="term" value="P:gamma-aminobutyric acid metabolic process"/>
    <property type="evidence" value="ECO:0007669"/>
    <property type="project" value="TreeGrafter"/>
</dbReference>
<proteinExistence type="inferred from homology"/>
<comment type="cofactor">
    <cofactor evidence="1">
        <name>pyridoxal 5'-phosphate</name>
        <dbReference type="ChEBI" id="CHEBI:597326"/>
    </cofactor>
</comment>
<dbReference type="InterPro" id="IPR015424">
    <property type="entry name" value="PyrdxlP-dep_Trfase"/>
</dbReference>
<name>A0A6L3Z113_BRUAN</name>
<evidence type="ECO:0000256" key="4">
    <source>
        <dbReference type="ARBA" id="ARBA00022679"/>
    </source>
</evidence>
<dbReference type="RefSeq" id="WP_151664098.1">
    <property type="nucleotide sequence ID" value="NZ_WBWS01000024.1"/>
</dbReference>
<evidence type="ECO:0000256" key="6">
    <source>
        <dbReference type="RuleBase" id="RU003560"/>
    </source>
</evidence>
<dbReference type="CDD" id="cd00610">
    <property type="entry name" value="OAT_like"/>
    <property type="match status" value="1"/>
</dbReference>
<dbReference type="Gene3D" id="3.40.640.10">
    <property type="entry name" value="Type I PLP-dependent aspartate aminotransferase-like (Major domain)"/>
    <property type="match status" value="1"/>
</dbReference>
<evidence type="ECO:0000313" key="8">
    <source>
        <dbReference type="Proteomes" id="UP000481876"/>
    </source>
</evidence>
<gene>
    <name evidence="7" type="ORF">F9L04_20055</name>
</gene>
<keyword evidence="3 7" id="KW-0032">Aminotransferase</keyword>
<dbReference type="InterPro" id="IPR005814">
    <property type="entry name" value="Aminotrans_3"/>
</dbReference>
<dbReference type="GO" id="GO:0009102">
    <property type="term" value="P:biotin biosynthetic process"/>
    <property type="evidence" value="ECO:0007669"/>
    <property type="project" value="TreeGrafter"/>
</dbReference>
<dbReference type="Gene3D" id="3.90.1150.10">
    <property type="entry name" value="Aspartate Aminotransferase, domain 1"/>
    <property type="match status" value="1"/>
</dbReference>
<comment type="similarity">
    <text evidence="2 6">Belongs to the class-III pyridoxal-phosphate-dependent aminotransferase family.</text>
</comment>
<evidence type="ECO:0000256" key="2">
    <source>
        <dbReference type="ARBA" id="ARBA00008954"/>
    </source>
</evidence>
<comment type="caution">
    <text evidence="7">The sequence shown here is derived from an EMBL/GenBank/DDBJ whole genome shotgun (WGS) entry which is preliminary data.</text>
</comment>
<dbReference type="EMBL" id="WBWS01000024">
    <property type="protein sequence ID" value="KAB2764280.1"/>
    <property type="molecule type" value="Genomic_DNA"/>
</dbReference>
<keyword evidence="4 7" id="KW-0808">Transferase</keyword>
<dbReference type="GO" id="GO:0004015">
    <property type="term" value="F:adenosylmethionine-8-amino-7-oxononanoate transaminase activity"/>
    <property type="evidence" value="ECO:0007669"/>
    <property type="project" value="TreeGrafter"/>
</dbReference>
<accession>A0A6L3Z113</accession>
<dbReference type="PANTHER" id="PTHR42684:SF3">
    <property type="entry name" value="ADENOSYLMETHIONINE-8-AMINO-7-OXONONANOATE AMINOTRANSFERASE"/>
    <property type="match status" value="1"/>
</dbReference>
<dbReference type="InterPro" id="IPR015422">
    <property type="entry name" value="PyrdxlP-dep_Trfase_small"/>
</dbReference>
<dbReference type="Pfam" id="PF00202">
    <property type="entry name" value="Aminotran_3"/>
    <property type="match status" value="1"/>
</dbReference>
<dbReference type="PROSITE" id="PS00600">
    <property type="entry name" value="AA_TRANSFER_CLASS_3"/>
    <property type="match status" value="1"/>
</dbReference>
<sequence>MDNARLNHSLANLDRDSLLHPVSSVADVMANGPSIYKSARGATVTNADGEELIDLGAGLWCVNVGYGRKELADAASQSMLDLSYQHFFGGASAEPTIRLADRLLTLFREQSGARHMARVFFGTSGSDANDTAFKLVRYYHNIIGKPQKKKIISRIGAYHGVTYASGSLTGIASYHKAFDQPIDGVLHTSCPHYYGFGQVDETEESFTDRMITDLERLIEAEGPETIAAFIAEPVMGTGGVFAPPVGYFEKVQKLLDRYEILLILDEVITGFGRLGQWFGTGAFNLKPDIVSLAKGLTSAYFPMSASVISNRIWSALEDASLREGTFMHGFTYSGHPVGSAVAMANLDVIERDGLVELAAKNGPYLLEGLMARLGDNPFIGDIRGIGMMAAVEYVADRSSKRPFPVGTAPHRVIAKRATELGVLTRGLPFLPVNSFSPPLSITRDEIDKGLDRFAKAVEQSMTELSAMMDQNSPI</sequence>
<protein>
    <submittedName>
        <fullName evidence="7">Aminotransferase class III-fold pyridoxal phosphate-dependent enzyme</fullName>
    </submittedName>
</protein>
<evidence type="ECO:0000256" key="1">
    <source>
        <dbReference type="ARBA" id="ARBA00001933"/>
    </source>
</evidence>
<dbReference type="GO" id="GO:0030170">
    <property type="term" value="F:pyridoxal phosphate binding"/>
    <property type="evidence" value="ECO:0007669"/>
    <property type="project" value="InterPro"/>
</dbReference>
<dbReference type="PANTHER" id="PTHR42684">
    <property type="entry name" value="ADENOSYLMETHIONINE-8-AMINO-7-OXONONANOATE AMINOTRANSFERASE"/>
    <property type="match status" value="1"/>
</dbReference>
<evidence type="ECO:0000313" key="7">
    <source>
        <dbReference type="EMBL" id="KAB2764280.1"/>
    </source>
</evidence>
<evidence type="ECO:0000256" key="5">
    <source>
        <dbReference type="ARBA" id="ARBA00022898"/>
    </source>
</evidence>
<reference evidence="7 8" key="1">
    <citation type="submission" date="2019-09" db="EMBL/GenBank/DDBJ databases">
        <title>Taxonomic organization of the family Brucellaceae based on a phylogenomic approach.</title>
        <authorList>
            <person name="Leclercq S."/>
            <person name="Cloeckaert A."/>
            <person name="Zygmunt M.S."/>
        </authorList>
    </citation>
    <scope>NUCLEOTIDE SEQUENCE [LARGE SCALE GENOMIC DNA]</scope>
    <source>
        <strain evidence="7 8">LMG 3313</strain>
    </source>
</reference>
<evidence type="ECO:0000256" key="3">
    <source>
        <dbReference type="ARBA" id="ARBA00022576"/>
    </source>
</evidence>
<dbReference type="SUPFAM" id="SSF53383">
    <property type="entry name" value="PLP-dependent transferases"/>
    <property type="match status" value="1"/>
</dbReference>
<dbReference type="NCBIfam" id="NF004767">
    <property type="entry name" value="PRK06105.1"/>
    <property type="match status" value="1"/>
</dbReference>
<keyword evidence="5 6" id="KW-0663">Pyridoxal phosphate</keyword>
<dbReference type="InterPro" id="IPR015421">
    <property type="entry name" value="PyrdxlP-dep_Trfase_major"/>
</dbReference>